<keyword evidence="2" id="KW-0539">Nucleus</keyword>
<evidence type="ECO:0000256" key="1">
    <source>
        <dbReference type="ARBA" id="ARBA00004123"/>
    </source>
</evidence>
<reference evidence="5 6" key="1">
    <citation type="journal article" date="2018" name="Genome Res.">
        <title>The genomic architecture and molecular evolution of ant odorant receptors.</title>
        <authorList>
            <person name="McKenzie S.K."/>
            <person name="Kronauer D.J.C."/>
        </authorList>
    </citation>
    <scope>NUCLEOTIDE SEQUENCE [LARGE SCALE GENOMIC DNA]</scope>
    <source>
        <strain evidence="5">Clonal line C1</strain>
    </source>
</reference>
<proteinExistence type="predicted"/>
<dbReference type="PANTHER" id="PTHR10816">
    <property type="entry name" value="MYELIN TRANSCRIPTION FACTOR 1-RELATED"/>
    <property type="match status" value="1"/>
</dbReference>
<dbReference type="OrthoDB" id="10069059at2759"/>
<comment type="subcellular location">
    <subcellularLocation>
        <location evidence="1">Nucleus</location>
    </subcellularLocation>
</comment>
<dbReference type="GO" id="GO:0000978">
    <property type="term" value="F:RNA polymerase II cis-regulatory region sequence-specific DNA binding"/>
    <property type="evidence" value="ECO:0007669"/>
    <property type="project" value="TreeGrafter"/>
</dbReference>
<dbReference type="Gene3D" id="1.20.5.340">
    <property type="match status" value="1"/>
</dbReference>
<sequence length="182" mass="19959">MRGTRCLLPRKSNLWKPEGLEAGGPAHGGAVSTGQGNSSGSGTAGAQGEDLYTLEAEITELQRENARVESQVLRLRSDITAMEHQLKHGEKETSSIAQRNNNLTEYYHTLRDNMISLLEQVRIPNAPGGPQEKIGHENFDSYLTKLQTLCTADGYCADESNRPIYETVKTALQDFTVLPTAI</sequence>
<dbReference type="PANTHER" id="PTHR10816:SF15">
    <property type="entry name" value="MYELIN TRANSCRIPTION FACTOR 1-LIKE PROTEIN"/>
    <property type="match status" value="1"/>
</dbReference>
<evidence type="ECO:0000313" key="6">
    <source>
        <dbReference type="Proteomes" id="UP000279307"/>
    </source>
</evidence>
<accession>A0A3L8DQ86</accession>
<evidence type="ECO:0000256" key="2">
    <source>
        <dbReference type="ARBA" id="ARBA00023242"/>
    </source>
</evidence>
<keyword evidence="3" id="KW-0175">Coiled coil</keyword>
<evidence type="ECO:0000256" key="4">
    <source>
        <dbReference type="SAM" id="MobiDB-lite"/>
    </source>
</evidence>
<protein>
    <recommendedName>
        <fullName evidence="7">Myelin transcription factor 1-like protein</fullName>
    </recommendedName>
</protein>
<feature type="region of interest" description="Disordered" evidence="4">
    <location>
        <begin position="15"/>
        <end position="46"/>
    </location>
</feature>
<feature type="coiled-coil region" evidence="3">
    <location>
        <begin position="51"/>
        <end position="78"/>
    </location>
</feature>
<dbReference type="GO" id="GO:0000981">
    <property type="term" value="F:DNA-binding transcription factor activity, RNA polymerase II-specific"/>
    <property type="evidence" value="ECO:0007669"/>
    <property type="project" value="TreeGrafter"/>
</dbReference>
<comment type="caution">
    <text evidence="5">The sequence shown here is derived from an EMBL/GenBank/DDBJ whole genome shotgun (WGS) entry which is preliminary data.</text>
</comment>
<evidence type="ECO:0000256" key="3">
    <source>
        <dbReference type="SAM" id="Coils"/>
    </source>
</evidence>
<dbReference type="AlphaFoldDB" id="A0A3L8DQ86"/>
<dbReference type="EMBL" id="QOIP01000006">
    <property type="protein sequence ID" value="RLU22069.1"/>
    <property type="molecule type" value="Genomic_DNA"/>
</dbReference>
<evidence type="ECO:0008006" key="7">
    <source>
        <dbReference type="Google" id="ProtNLM"/>
    </source>
</evidence>
<organism evidence="5 6">
    <name type="scientific">Ooceraea biroi</name>
    <name type="common">Clonal raider ant</name>
    <name type="synonym">Cerapachys biroi</name>
    <dbReference type="NCBI Taxonomy" id="2015173"/>
    <lineage>
        <taxon>Eukaryota</taxon>
        <taxon>Metazoa</taxon>
        <taxon>Ecdysozoa</taxon>
        <taxon>Arthropoda</taxon>
        <taxon>Hexapoda</taxon>
        <taxon>Insecta</taxon>
        <taxon>Pterygota</taxon>
        <taxon>Neoptera</taxon>
        <taxon>Endopterygota</taxon>
        <taxon>Hymenoptera</taxon>
        <taxon>Apocrita</taxon>
        <taxon>Aculeata</taxon>
        <taxon>Formicoidea</taxon>
        <taxon>Formicidae</taxon>
        <taxon>Dorylinae</taxon>
        <taxon>Ooceraea</taxon>
    </lineage>
</organism>
<dbReference type="GO" id="GO:0005634">
    <property type="term" value="C:nucleus"/>
    <property type="evidence" value="ECO:0007669"/>
    <property type="project" value="UniProtKB-SubCell"/>
</dbReference>
<dbReference type="Proteomes" id="UP000279307">
    <property type="component" value="Chromosome 6"/>
</dbReference>
<evidence type="ECO:0000313" key="5">
    <source>
        <dbReference type="EMBL" id="RLU22069.1"/>
    </source>
</evidence>
<gene>
    <name evidence="5" type="ORF">DMN91_006449</name>
</gene>
<name>A0A3L8DQ86_OOCBI</name>